<protein>
    <submittedName>
        <fullName evidence="2">Ground-like domain-containing protein</fullName>
    </submittedName>
</protein>
<evidence type="ECO:0000313" key="2">
    <source>
        <dbReference type="WBParaSite" id="RSKR_0000742100.1"/>
    </source>
</evidence>
<dbReference type="Proteomes" id="UP000095286">
    <property type="component" value="Unplaced"/>
</dbReference>
<name>A0AC35U3I9_9BILA</name>
<dbReference type="WBParaSite" id="RSKR_0000742100.1">
    <property type="protein sequence ID" value="RSKR_0000742100.1"/>
    <property type="gene ID" value="RSKR_0000742100"/>
</dbReference>
<accession>A0AC35U3I9</accession>
<organism evidence="1 2">
    <name type="scientific">Rhabditophanes sp. KR3021</name>
    <dbReference type="NCBI Taxonomy" id="114890"/>
    <lineage>
        <taxon>Eukaryota</taxon>
        <taxon>Metazoa</taxon>
        <taxon>Ecdysozoa</taxon>
        <taxon>Nematoda</taxon>
        <taxon>Chromadorea</taxon>
        <taxon>Rhabditida</taxon>
        <taxon>Tylenchina</taxon>
        <taxon>Panagrolaimomorpha</taxon>
        <taxon>Strongyloidoidea</taxon>
        <taxon>Alloionematidae</taxon>
        <taxon>Rhabditophanes</taxon>
    </lineage>
</organism>
<sequence>MKYLAIVAVVLSLTLSLDAFMTGGLGGGGGGGGGCGCGCGPQLPQLSLTCISIPAIRIPIPSMPSCPQPCGGRKKRSAAKKPLDDRCTDSALRKLILTNINESSSKSQENIYEAAKSYFNETDDYIVSCGPSENFYFTTSLDNYCVDGTDKLTCSIFKYQFQ</sequence>
<proteinExistence type="predicted"/>
<evidence type="ECO:0000313" key="1">
    <source>
        <dbReference type="Proteomes" id="UP000095286"/>
    </source>
</evidence>
<reference evidence="2" key="1">
    <citation type="submission" date="2016-11" db="UniProtKB">
        <authorList>
            <consortium name="WormBaseParasite"/>
        </authorList>
    </citation>
    <scope>IDENTIFICATION</scope>
    <source>
        <strain evidence="2">KR3021</strain>
    </source>
</reference>